<evidence type="ECO:0000256" key="3">
    <source>
        <dbReference type="SAM" id="MobiDB-lite"/>
    </source>
</evidence>
<feature type="compositionally biased region" description="Acidic residues" evidence="3">
    <location>
        <begin position="363"/>
        <end position="377"/>
    </location>
</feature>
<evidence type="ECO:0000259" key="5">
    <source>
        <dbReference type="Pfam" id="PF13339"/>
    </source>
</evidence>
<feature type="region of interest" description="Disordered" evidence="3">
    <location>
        <begin position="24"/>
        <end position="174"/>
    </location>
</feature>
<dbReference type="AlphaFoldDB" id="A0A166Q0S5"/>
<feature type="region of interest" description="Disordered" evidence="3">
    <location>
        <begin position="244"/>
        <end position="268"/>
    </location>
</feature>
<feature type="region of interest" description="Disordered" evidence="3">
    <location>
        <begin position="351"/>
        <end position="377"/>
    </location>
</feature>
<gene>
    <name evidence="6" type="ORF">FIBSPDRAFT_909171</name>
</gene>
<organism evidence="6 7">
    <name type="scientific">Athelia psychrophila</name>
    <dbReference type="NCBI Taxonomy" id="1759441"/>
    <lineage>
        <taxon>Eukaryota</taxon>
        <taxon>Fungi</taxon>
        <taxon>Dikarya</taxon>
        <taxon>Basidiomycota</taxon>
        <taxon>Agaricomycotina</taxon>
        <taxon>Agaricomycetes</taxon>
        <taxon>Agaricomycetidae</taxon>
        <taxon>Atheliales</taxon>
        <taxon>Atheliaceae</taxon>
        <taxon>Athelia</taxon>
    </lineage>
</organism>
<dbReference type="InterPro" id="IPR012617">
    <property type="entry name" value="AATF_C"/>
</dbReference>
<feature type="domain" description="AATF leucine zipper-containing" evidence="5">
    <location>
        <begin position="166"/>
        <end position="301"/>
    </location>
</feature>
<dbReference type="Pfam" id="PF08164">
    <property type="entry name" value="TRAUB"/>
    <property type="match status" value="1"/>
</dbReference>
<evidence type="ECO:0000259" key="4">
    <source>
        <dbReference type="Pfam" id="PF08164"/>
    </source>
</evidence>
<feature type="compositionally biased region" description="Acidic residues" evidence="3">
    <location>
        <begin position="94"/>
        <end position="135"/>
    </location>
</feature>
<dbReference type="GO" id="GO:0005730">
    <property type="term" value="C:nucleolus"/>
    <property type="evidence" value="ECO:0007669"/>
    <property type="project" value="TreeGrafter"/>
</dbReference>
<protein>
    <recommendedName>
        <fullName evidence="2">Protein BFR2</fullName>
    </recommendedName>
</protein>
<feature type="compositionally biased region" description="Basic and acidic residues" evidence="3">
    <location>
        <begin position="29"/>
        <end position="41"/>
    </location>
</feature>
<dbReference type="GO" id="GO:0000462">
    <property type="term" value="P:maturation of SSU-rRNA from tricistronic rRNA transcript (SSU-rRNA, 5.8S rRNA, LSU-rRNA)"/>
    <property type="evidence" value="ECO:0007669"/>
    <property type="project" value="TreeGrafter"/>
</dbReference>
<sequence length="499" mass="54594">MTNWSKQGARPAARGSLSLAQQIALLEDTAPKDFDPEEPHANDGQQDDEDPADNDVAARAHYVDVGPSTLRKLHDSIADPKYDGKRTTRKQLLESDEELGSDEEDEDEDEDENIEEDEHSPTIDDELPSESEASDAPEPPKAPSHHSESEPPDDLSSTLRKTRDEDRTKGKAVSRQIAIWDTLLDARIRMQKSVTAANRLPVPSDIPRFSQSATGTVAVQKLLEEALSLSDELFELQEALLTANEGVTPPPRKRRRIASPPPSSPLSTYAKDVKMATADASALAATLHPHLLTTLTKWSAKIQAVAPSVLLPSSRGAFSNRGAQGVKSAVALVEETLAPADYSRVLARTRMRRTKGARVGQADEAEGAGEKEDPDVFDDTDFYQQLLRDVIDSRSGSGAGAGAEDWMALQKQKKAKKRVDTKASKGRKLRYEVHEKLQNYMVPVPAAHGWHEEQIDELFSSLLGRGFEDVAPASTQGEGLDMESKLINADILKGFRVFG</sequence>
<dbReference type="STRING" id="436010.A0A166Q0S5"/>
<reference evidence="6 7" key="1">
    <citation type="journal article" date="2016" name="Mol. Biol. Evol.">
        <title>Comparative Genomics of Early-Diverging Mushroom-Forming Fungi Provides Insights into the Origins of Lignocellulose Decay Capabilities.</title>
        <authorList>
            <person name="Nagy L.G."/>
            <person name="Riley R."/>
            <person name="Tritt A."/>
            <person name="Adam C."/>
            <person name="Daum C."/>
            <person name="Floudas D."/>
            <person name="Sun H."/>
            <person name="Yadav J.S."/>
            <person name="Pangilinan J."/>
            <person name="Larsson K.H."/>
            <person name="Matsuura K."/>
            <person name="Barry K."/>
            <person name="Labutti K."/>
            <person name="Kuo R."/>
            <person name="Ohm R.A."/>
            <person name="Bhattacharya S.S."/>
            <person name="Shirouzu T."/>
            <person name="Yoshinaga Y."/>
            <person name="Martin F.M."/>
            <person name="Grigoriev I.V."/>
            <person name="Hibbett D.S."/>
        </authorList>
    </citation>
    <scope>NUCLEOTIDE SEQUENCE [LARGE SCALE GENOMIC DNA]</scope>
    <source>
        <strain evidence="6 7">CBS 109695</strain>
    </source>
</reference>
<feature type="domain" description="Apoptosis-antagonizing transcription factor C-terminal" evidence="4">
    <location>
        <begin position="383"/>
        <end position="463"/>
    </location>
</feature>
<dbReference type="PANTHER" id="PTHR15565:SF0">
    <property type="entry name" value="PROTEIN AATF"/>
    <property type="match status" value="1"/>
</dbReference>
<dbReference type="InterPro" id="IPR025160">
    <property type="entry name" value="AATF"/>
</dbReference>
<dbReference type="PANTHER" id="PTHR15565">
    <property type="entry name" value="AATF PROTEIN APOPTOSIS ANTAGONIZING TRANSCRIPTION FACTOR"/>
    <property type="match status" value="1"/>
</dbReference>
<comment type="similarity">
    <text evidence="1">Belongs to the AATF family.</text>
</comment>
<keyword evidence="7" id="KW-1185">Reference proteome</keyword>
<dbReference type="EMBL" id="KV417513">
    <property type="protein sequence ID" value="KZP26641.1"/>
    <property type="molecule type" value="Genomic_DNA"/>
</dbReference>
<evidence type="ECO:0000313" key="7">
    <source>
        <dbReference type="Proteomes" id="UP000076532"/>
    </source>
</evidence>
<dbReference type="Proteomes" id="UP000076532">
    <property type="component" value="Unassembled WGS sequence"/>
</dbReference>
<evidence type="ECO:0000256" key="2">
    <source>
        <dbReference type="ARBA" id="ARBA00013850"/>
    </source>
</evidence>
<proteinExistence type="inferred from homology"/>
<evidence type="ECO:0000256" key="1">
    <source>
        <dbReference type="ARBA" id="ARBA00008966"/>
    </source>
</evidence>
<accession>A0A166Q0S5</accession>
<dbReference type="OrthoDB" id="5783963at2759"/>
<evidence type="ECO:0000313" key="6">
    <source>
        <dbReference type="EMBL" id="KZP26641.1"/>
    </source>
</evidence>
<dbReference type="InterPro" id="IPR039223">
    <property type="entry name" value="AATF/Bfr2"/>
</dbReference>
<feature type="compositionally biased region" description="Basic and acidic residues" evidence="3">
    <location>
        <begin position="72"/>
        <end position="86"/>
    </location>
</feature>
<name>A0A166Q0S5_9AGAM</name>
<dbReference type="Pfam" id="PF13339">
    <property type="entry name" value="AATF-Che1"/>
    <property type="match status" value="1"/>
</dbReference>